<keyword evidence="5" id="KW-0648">Protein biosynthesis</keyword>
<evidence type="ECO:0000256" key="3">
    <source>
        <dbReference type="ARBA" id="ARBA00022490"/>
    </source>
</evidence>
<name>A0A177W8J1_BATDL</name>
<comment type="similarity">
    <text evidence="2">Belongs to the eIF-2B gamma/epsilon subunits family.</text>
</comment>
<sequence length="689" mass="77024">MAPTKSAASAKGLAPDDILQAVVVADSFNKRFRPLTLNTPRCLMPLANMPMIEYTLESLAISNIQEIFIVCCSHADQIKSYIKHSRWAKSVTPSVTMIVSQELRSMGDALRDLDAKQVLQSDFVLVSADTVSNIDLIEAINEHKQRRIKDKNAIMTMVLKQASPHHPTRAMGEEELFVIDPKSAECVHYETFGKFPVKRKIKLNPSLFKAHSELSVRNDLIDPQIDICSIEVLALFTENFDYQDIRKDFLKGILESDLLGKTIFCHLSSTGYAARVSTPQMYHSVSHDIMSRWSYPHVPDNCPTHHQMYRHSRPYIYKAVDVSLSRSAQLKEKVIIGTGSSVGEKTIIKGTVIGKGCKIGENVRLEDVYVFDNVIIGDNCQAEKCILASGVELKSGVVLERGCVIGTNVILGPDVIIPSRSKISVEKEDDFGISDNESPSVAASDTEASHENDDDHDDITMHLGLESRGFFYMNEDNEDEDMDCRNIEAGYLDSGCGKDTAADYEPESAIETDLDCAIDESEDDNDWENEVAMTLERAFSDDHTVDIAALELNTLKMAMDITFQNLRETVIPAILARIDLTRPVPSSKETISRWGPLVGKFTHSNADQLNVLHIISVYAKDTLPFQKAFVFVLRFFYDMDVLSEDMILKWHKGLSMGLDGMTNIKSLALPFVAWLEEAEEDDEESSDEE</sequence>
<dbReference type="AlphaFoldDB" id="A0A177W8J1"/>
<dbReference type="CDD" id="cd04197">
    <property type="entry name" value="eIF-2B_epsilon_N"/>
    <property type="match status" value="1"/>
</dbReference>
<dbReference type="FunFam" id="3.90.550.10:FF:000066">
    <property type="entry name" value="Translation initiation factor eIF-2B subunit epsilon"/>
    <property type="match status" value="1"/>
</dbReference>
<dbReference type="InterPro" id="IPR011004">
    <property type="entry name" value="Trimer_LpxA-like_sf"/>
</dbReference>
<dbReference type="InterPro" id="IPR003307">
    <property type="entry name" value="W2_domain"/>
</dbReference>
<dbReference type="InterPro" id="IPR051956">
    <property type="entry name" value="eIF2B_epsilon"/>
</dbReference>
<dbReference type="InterPro" id="IPR029044">
    <property type="entry name" value="Nucleotide-diphossugar_trans"/>
</dbReference>
<dbReference type="CDD" id="cd11558">
    <property type="entry name" value="W2_eIF2B_epsilon"/>
    <property type="match status" value="1"/>
</dbReference>
<dbReference type="Gene3D" id="1.25.40.180">
    <property type="match status" value="1"/>
</dbReference>
<evidence type="ECO:0000256" key="2">
    <source>
        <dbReference type="ARBA" id="ARBA00007878"/>
    </source>
</evidence>
<proteinExistence type="inferred from homology"/>
<evidence type="ECO:0000256" key="4">
    <source>
        <dbReference type="ARBA" id="ARBA00022540"/>
    </source>
</evidence>
<evidence type="ECO:0000313" key="12">
    <source>
        <dbReference type="Proteomes" id="UP000077115"/>
    </source>
</evidence>
<evidence type="ECO:0000256" key="8">
    <source>
        <dbReference type="ARBA" id="ARBA00046432"/>
    </source>
</evidence>
<organism evidence="11 12">
    <name type="scientific">Batrachochytrium dendrobatidis (strain JEL423)</name>
    <dbReference type="NCBI Taxonomy" id="403673"/>
    <lineage>
        <taxon>Eukaryota</taxon>
        <taxon>Fungi</taxon>
        <taxon>Fungi incertae sedis</taxon>
        <taxon>Chytridiomycota</taxon>
        <taxon>Chytridiomycota incertae sedis</taxon>
        <taxon>Chytridiomycetes</taxon>
        <taxon>Rhizophydiales</taxon>
        <taxon>Rhizophydiales incertae sedis</taxon>
        <taxon>Batrachochytrium</taxon>
    </lineage>
</organism>
<evidence type="ECO:0000256" key="6">
    <source>
        <dbReference type="ARBA" id="ARBA00044144"/>
    </source>
</evidence>
<feature type="region of interest" description="Disordered" evidence="9">
    <location>
        <begin position="429"/>
        <end position="457"/>
    </location>
</feature>
<dbReference type="SMART" id="SM00515">
    <property type="entry name" value="eIF5C"/>
    <property type="match status" value="1"/>
</dbReference>
<dbReference type="Pfam" id="PF25084">
    <property type="entry name" value="LbH_EIF2B"/>
    <property type="match status" value="1"/>
</dbReference>
<gene>
    <name evidence="11" type="ORF">BDEG_20577</name>
</gene>
<dbReference type="EMBL" id="DS022300">
    <property type="protein sequence ID" value="OAJ36399.1"/>
    <property type="molecule type" value="Genomic_DNA"/>
</dbReference>
<dbReference type="GO" id="GO:0005851">
    <property type="term" value="C:eukaryotic translation initiation factor 2B complex"/>
    <property type="evidence" value="ECO:0007669"/>
    <property type="project" value="TreeGrafter"/>
</dbReference>
<comment type="subcellular location">
    <subcellularLocation>
        <location evidence="1">Cytoplasm</location>
        <location evidence="1">Cytosol</location>
    </subcellularLocation>
</comment>
<dbReference type="GO" id="GO:0005829">
    <property type="term" value="C:cytosol"/>
    <property type="evidence" value="ECO:0007669"/>
    <property type="project" value="UniProtKB-SubCell"/>
</dbReference>
<dbReference type="Proteomes" id="UP000077115">
    <property type="component" value="Unassembled WGS sequence"/>
</dbReference>
<evidence type="ECO:0000313" key="11">
    <source>
        <dbReference type="EMBL" id="OAJ36399.1"/>
    </source>
</evidence>
<dbReference type="SUPFAM" id="SSF53448">
    <property type="entry name" value="Nucleotide-diphospho-sugar transferases"/>
    <property type="match status" value="1"/>
</dbReference>
<dbReference type="InterPro" id="IPR035543">
    <property type="entry name" value="eIF-2B_epsilon_N"/>
</dbReference>
<dbReference type="InterPro" id="IPR016024">
    <property type="entry name" value="ARM-type_fold"/>
</dbReference>
<evidence type="ECO:0000256" key="1">
    <source>
        <dbReference type="ARBA" id="ARBA00004514"/>
    </source>
</evidence>
<keyword evidence="4" id="KW-0396">Initiation factor</keyword>
<dbReference type="PANTHER" id="PTHR45887">
    <property type="entry name" value="TRANSLATION INITIATION FACTOR EIF-2B SUBUNIT EPSILON"/>
    <property type="match status" value="1"/>
</dbReference>
<dbReference type="SUPFAM" id="SSF48371">
    <property type="entry name" value="ARM repeat"/>
    <property type="match status" value="1"/>
</dbReference>
<dbReference type="OrthoDB" id="424572at2759"/>
<reference evidence="11 12" key="2">
    <citation type="submission" date="2016-05" db="EMBL/GenBank/DDBJ databases">
        <title>Lineage-specific infection strategies underlie the spectrum of fungal disease in amphibians.</title>
        <authorList>
            <person name="Cuomo C.A."/>
            <person name="Farrer R.A."/>
            <person name="James T."/>
            <person name="Longcore J."/>
            <person name="Birren B."/>
        </authorList>
    </citation>
    <scope>NUCLEOTIDE SEQUENCE [LARGE SCALE GENOMIC DNA]</scope>
    <source>
        <strain evidence="11 12">JEL423</strain>
    </source>
</reference>
<dbReference type="PANTHER" id="PTHR45887:SF1">
    <property type="entry name" value="TRANSLATION INITIATION FACTOR EIF-2B SUBUNIT EPSILON"/>
    <property type="match status" value="1"/>
</dbReference>
<dbReference type="InterPro" id="IPR056764">
    <property type="entry name" value="LbH_EIF2B3/5"/>
</dbReference>
<keyword evidence="3" id="KW-0963">Cytoplasm</keyword>
<dbReference type="VEuPathDB" id="FungiDB:BDEG_20577"/>
<accession>A0A177W8J1</accession>
<reference evidence="11 12" key="1">
    <citation type="submission" date="2006-10" db="EMBL/GenBank/DDBJ databases">
        <title>The Genome Sequence of Batrachochytrium dendrobatidis JEL423.</title>
        <authorList>
            <consortium name="The Broad Institute Genome Sequencing Platform"/>
            <person name="Birren B."/>
            <person name="Lander E."/>
            <person name="Galagan J."/>
            <person name="Cuomo C."/>
            <person name="Devon K."/>
            <person name="Jaffe D."/>
            <person name="Butler J."/>
            <person name="Alvarez P."/>
            <person name="Gnerre S."/>
            <person name="Grabherr M."/>
            <person name="Kleber M."/>
            <person name="Mauceli E."/>
            <person name="Brockman W."/>
            <person name="Young S."/>
            <person name="LaButti K."/>
            <person name="Sykes S."/>
            <person name="DeCaprio D."/>
            <person name="Crawford M."/>
            <person name="Koehrsen M."/>
            <person name="Engels R."/>
            <person name="Montgomery P."/>
            <person name="Pearson M."/>
            <person name="Howarth C."/>
            <person name="Larson L."/>
            <person name="White J."/>
            <person name="O'Leary S."/>
            <person name="Kodira C."/>
            <person name="Zeng Q."/>
            <person name="Yandava C."/>
            <person name="Alvarado L."/>
            <person name="Longcore J."/>
            <person name="James T."/>
        </authorList>
    </citation>
    <scope>NUCLEOTIDE SEQUENCE [LARGE SCALE GENOMIC DNA]</scope>
    <source>
        <strain evidence="11 12">JEL423</strain>
    </source>
</reference>
<evidence type="ECO:0000256" key="5">
    <source>
        <dbReference type="ARBA" id="ARBA00022917"/>
    </source>
</evidence>
<dbReference type="SUPFAM" id="SSF51161">
    <property type="entry name" value="Trimeric LpxA-like enzymes"/>
    <property type="match status" value="1"/>
</dbReference>
<dbReference type="Gene3D" id="3.90.550.10">
    <property type="entry name" value="Spore Coat Polysaccharide Biosynthesis Protein SpsA, Chain A"/>
    <property type="match status" value="1"/>
</dbReference>
<dbReference type="Gene3D" id="2.160.10.10">
    <property type="entry name" value="Hexapeptide repeat proteins"/>
    <property type="match status" value="1"/>
</dbReference>
<evidence type="ECO:0000256" key="7">
    <source>
        <dbReference type="ARBA" id="ARBA00044345"/>
    </source>
</evidence>
<dbReference type="STRING" id="403673.A0A177W8J1"/>
<dbReference type="eggNOG" id="KOG1461">
    <property type="taxonomic scope" value="Eukaryota"/>
</dbReference>
<feature type="domain" description="W2" evidence="10">
    <location>
        <begin position="521"/>
        <end position="685"/>
    </location>
</feature>
<protein>
    <recommendedName>
        <fullName evidence="6">Translation initiation factor eIF2B subunit epsilon</fullName>
    </recommendedName>
    <alternativeName>
        <fullName evidence="7">eIF2B GDP-GTP exchange factor subunit epsilon</fullName>
    </alternativeName>
</protein>
<dbReference type="InterPro" id="IPR044123">
    <property type="entry name" value="W2_eIF2B_epsilon"/>
</dbReference>
<dbReference type="GO" id="GO:0031369">
    <property type="term" value="F:translation initiation factor binding"/>
    <property type="evidence" value="ECO:0007669"/>
    <property type="project" value="InterPro"/>
</dbReference>
<dbReference type="GO" id="GO:0003743">
    <property type="term" value="F:translation initiation factor activity"/>
    <property type="evidence" value="ECO:0007669"/>
    <property type="project" value="UniProtKB-KW"/>
</dbReference>
<evidence type="ECO:0000256" key="9">
    <source>
        <dbReference type="SAM" id="MobiDB-lite"/>
    </source>
</evidence>
<comment type="subunit">
    <text evidence="8">Component of the translation initiation factor 2B (eIF2B) complex which is a heterodecamer of two sets of five different subunits: alpha, beta, gamma, delta and epsilon. Subunits alpha, beta and delta comprise a regulatory subcomplex and subunits epsilon and gamma comprise a catalytic subcomplex. Within the complex, the hexameric regulatory complex resides at the center, with the two heterodimeric catalytic subcomplexes bound on opposite sides.</text>
</comment>
<dbReference type="Pfam" id="PF00483">
    <property type="entry name" value="NTP_transferase"/>
    <property type="match status" value="1"/>
</dbReference>
<dbReference type="GO" id="GO:0005085">
    <property type="term" value="F:guanyl-nucleotide exchange factor activity"/>
    <property type="evidence" value="ECO:0007669"/>
    <property type="project" value="InterPro"/>
</dbReference>
<evidence type="ECO:0000259" key="10">
    <source>
        <dbReference type="PROSITE" id="PS51363"/>
    </source>
</evidence>
<dbReference type="Pfam" id="PF02020">
    <property type="entry name" value="W2"/>
    <property type="match status" value="1"/>
</dbReference>
<dbReference type="InterPro" id="IPR005835">
    <property type="entry name" value="NTP_transferase_dom"/>
</dbReference>
<dbReference type="PROSITE" id="PS51363">
    <property type="entry name" value="W2"/>
    <property type="match status" value="1"/>
</dbReference>